<keyword evidence="3" id="KW-1185">Reference proteome</keyword>
<dbReference type="RefSeq" id="WP_190920854.1">
    <property type="nucleotide sequence ID" value="NZ_JACXIZ010000044.1"/>
</dbReference>
<sequence length="756" mass="80293">MRTRRSKRGLVAGGALAVLAAAGIWWAWQAARPAPAEEPVATEAQTRISARAGDRYLELYQQGGWQEQLLKGVALGASKPGHLPGEQAVTQEEYARWLAAIGDMNANVIQVSGKQPAALYEAMAAYNKQAKQPLYVLQGIAFSPAGGKSGEGGDLQERYEAEIARTIDALHGDDGADTAASDAAVSNEADKAGSGADVSAYVLGLVLELPELEQSRAAAPASEANTGFSGRYFDVRDDAGAAEVWAARMLDYAVDYEQRRYAWQRPVGILTAMRGELEEESSAVVDAGAILPRAALKGGYFAAVELFPSHSGLPETEPGGEADVFVDHRGEPNRFAGYLRNLRERYAMPVVISGFGASAARGVSARDGTIAGYLSEAEQGDYNAARFEDIYEQGMAGGAVFAWQDSWYATAGAQGLPPREPGAAATADTSRAMWSDAQDSAQHYGLLGFEPGAAAQRITVDGAANEWDNEREIVSLLADDKEQGEPAADAEQGQGDDESAAAVPQTDESAQQQPGQLARLAVVSDARGLAVLLEGAGENRWDWERTHAMILIDTGSGTGTSELPVDGAYPGAGVFDYIVDLKGPAHSRLWTASSDGYERLVVEAGGASLETGRLRFGNADPEQPYYDSLTDAAESADRALLELRIPWGLLGIQSPQEPGPEGLRIAALTYAALGSESGLPPDAPGQGAVLDMLPRAGLQAPGPSLDELLHETWEGWDMPDYEERLKVSYSRMKEAYGRLYPPLAPLNYATGGHTTK</sequence>
<dbReference type="SUPFAM" id="SSF51445">
    <property type="entry name" value="(Trans)glycosidases"/>
    <property type="match status" value="1"/>
</dbReference>
<evidence type="ECO:0000313" key="3">
    <source>
        <dbReference type="Proteomes" id="UP000621560"/>
    </source>
</evidence>
<evidence type="ECO:0000313" key="2">
    <source>
        <dbReference type="EMBL" id="MBD2847751.1"/>
    </source>
</evidence>
<feature type="region of interest" description="Disordered" evidence="1">
    <location>
        <begin position="412"/>
        <end position="431"/>
    </location>
</feature>
<reference evidence="2" key="1">
    <citation type="submission" date="2020-09" db="EMBL/GenBank/DDBJ databases">
        <title>A novel bacterium of genus Paenibacillus, isolated from South China Sea.</title>
        <authorList>
            <person name="Huang H."/>
            <person name="Mo K."/>
            <person name="Hu Y."/>
        </authorList>
    </citation>
    <scope>NUCLEOTIDE SEQUENCE</scope>
    <source>
        <strain evidence="2">IB182496</strain>
    </source>
</reference>
<name>A0A927BVS4_9BACL</name>
<feature type="compositionally biased region" description="Polar residues" evidence="1">
    <location>
        <begin position="506"/>
        <end position="515"/>
    </location>
</feature>
<evidence type="ECO:0000256" key="1">
    <source>
        <dbReference type="SAM" id="MobiDB-lite"/>
    </source>
</evidence>
<protein>
    <submittedName>
        <fullName evidence="2">Uncharacterized protein</fullName>
    </submittedName>
</protein>
<accession>A0A927BVS4</accession>
<gene>
    <name evidence="2" type="ORF">IDH44_21370</name>
</gene>
<proteinExistence type="predicted"/>
<comment type="caution">
    <text evidence="2">The sequence shown here is derived from an EMBL/GenBank/DDBJ whole genome shotgun (WGS) entry which is preliminary data.</text>
</comment>
<organism evidence="2 3">
    <name type="scientific">Paenibacillus sabuli</name>
    <dbReference type="NCBI Taxonomy" id="2772509"/>
    <lineage>
        <taxon>Bacteria</taxon>
        <taxon>Bacillati</taxon>
        <taxon>Bacillota</taxon>
        <taxon>Bacilli</taxon>
        <taxon>Bacillales</taxon>
        <taxon>Paenibacillaceae</taxon>
        <taxon>Paenibacillus</taxon>
    </lineage>
</organism>
<dbReference type="Proteomes" id="UP000621560">
    <property type="component" value="Unassembled WGS sequence"/>
</dbReference>
<dbReference type="AlphaFoldDB" id="A0A927BVS4"/>
<dbReference type="EMBL" id="JACXIZ010000044">
    <property type="protein sequence ID" value="MBD2847751.1"/>
    <property type="molecule type" value="Genomic_DNA"/>
</dbReference>
<dbReference type="InterPro" id="IPR017853">
    <property type="entry name" value="GH"/>
</dbReference>
<feature type="region of interest" description="Disordered" evidence="1">
    <location>
        <begin position="479"/>
        <end position="515"/>
    </location>
</feature>